<dbReference type="OrthoDB" id="9800872at2"/>
<dbReference type="SUPFAM" id="SSF52821">
    <property type="entry name" value="Rhodanese/Cell cycle control phosphatase"/>
    <property type="match status" value="1"/>
</dbReference>
<dbReference type="InterPro" id="IPR036873">
    <property type="entry name" value="Rhodanese-like_dom_sf"/>
</dbReference>
<protein>
    <submittedName>
        <fullName evidence="2">Rhodanese-like domain-containing protein</fullName>
    </submittedName>
</protein>
<dbReference type="PANTHER" id="PTHR43031:SF1">
    <property type="entry name" value="PYRIDINE NUCLEOTIDE-DISULPHIDE OXIDOREDUCTASE"/>
    <property type="match status" value="1"/>
</dbReference>
<dbReference type="Proteomes" id="UP000307768">
    <property type="component" value="Unassembled WGS sequence"/>
</dbReference>
<dbReference type="CDD" id="cd00158">
    <property type="entry name" value="RHOD"/>
    <property type="match status" value="1"/>
</dbReference>
<dbReference type="RefSeq" id="WP_149768098.1">
    <property type="nucleotide sequence ID" value="NZ_VDFQ02000001.1"/>
</dbReference>
<dbReference type="Gene3D" id="3.40.250.10">
    <property type="entry name" value="Rhodanese-like domain"/>
    <property type="match status" value="1"/>
</dbReference>
<dbReference type="Pfam" id="PF00581">
    <property type="entry name" value="Rhodanese"/>
    <property type="match status" value="1"/>
</dbReference>
<sequence length="104" mass="10923">MEETTIPTVDVAGVPDPVPAGLVVVDVREPDEWASGHIDGALHIPLGDLPTRADEIPADGQVLVYCHVGGRSARATMFLQQRGIDAVNLAGGVIAWHQAGRPLV</sequence>
<reference evidence="2 3" key="1">
    <citation type="submission" date="2019-09" db="EMBL/GenBank/DDBJ databases">
        <title>Mumia zhuanghuii sp. nov. isolated from the intestinal contents of plateau pika (Ochotona curzoniae) in the Qinghai-Tibet plateau of China.</title>
        <authorList>
            <person name="Tian Z."/>
        </authorList>
    </citation>
    <scope>NUCLEOTIDE SEQUENCE [LARGE SCALE GENOMIC DNA]</scope>
    <source>
        <strain evidence="3">350</strain>
    </source>
</reference>
<dbReference type="SMART" id="SM00450">
    <property type="entry name" value="RHOD"/>
    <property type="match status" value="1"/>
</dbReference>
<dbReference type="EMBL" id="VDFQ02000001">
    <property type="protein sequence ID" value="KAA1424926.1"/>
    <property type="molecule type" value="Genomic_DNA"/>
</dbReference>
<evidence type="ECO:0000259" key="1">
    <source>
        <dbReference type="PROSITE" id="PS50206"/>
    </source>
</evidence>
<comment type="caution">
    <text evidence="2">The sequence shown here is derived from an EMBL/GenBank/DDBJ whole genome shotgun (WGS) entry which is preliminary data.</text>
</comment>
<name>A0A5Q6S3L0_9ACTN</name>
<dbReference type="AlphaFoldDB" id="A0A5Q6S3L0"/>
<feature type="domain" description="Rhodanese" evidence="1">
    <location>
        <begin position="18"/>
        <end position="104"/>
    </location>
</feature>
<dbReference type="InterPro" id="IPR001763">
    <property type="entry name" value="Rhodanese-like_dom"/>
</dbReference>
<dbReference type="InterPro" id="IPR050229">
    <property type="entry name" value="GlpE_sulfurtransferase"/>
</dbReference>
<gene>
    <name evidence="2" type="ORF">FE697_003220</name>
</gene>
<organism evidence="2 3">
    <name type="scientific">Mumia zhuanghuii</name>
    <dbReference type="NCBI Taxonomy" id="2585211"/>
    <lineage>
        <taxon>Bacteria</taxon>
        <taxon>Bacillati</taxon>
        <taxon>Actinomycetota</taxon>
        <taxon>Actinomycetes</taxon>
        <taxon>Propionibacteriales</taxon>
        <taxon>Nocardioidaceae</taxon>
        <taxon>Mumia</taxon>
    </lineage>
</organism>
<proteinExistence type="predicted"/>
<evidence type="ECO:0000313" key="2">
    <source>
        <dbReference type="EMBL" id="KAA1424926.1"/>
    </source>
</evidence>
<accession>A0A5Q6S3L0</accession>
<dbReference type="PROSITE" id="PS50206">
    <property type="entry name" value="RHODANESE_3"/>
    <property type="match status" value="1"/>
</dbReference>
<evidence type="ECO:0000313" key="3">
    <source>
        <dbReference type="Proteomes" id="UP000307768"/>
    </source>
</evidence>
<dbReference type="PANTHER" id="PTHR43031">
    <property type="entry name" value="FAD-DEPENDENT OXIDOREDUCTASE"/>
    <property type="match status" value="1"/>
</dbReference>